<gene>
    <name evidence="2" type="ORF">SAMN05421761_11214</name>
</gene>
<keyword evidence="1" id="KW-0472">Membrane</keyword>
<feature type="transmembrane region" description="Helical" evidence="1">
    <location>
        <begin position="12"/>
        <end position="32"/>
    </location>
</feature>
<dbReference type="STRING" id="529505.SAMN05421761_11214"/>
<dbReference type="AlphaFoldDB" id="A0A1N7NVL5"/>
<sequence>MITNKILVNTIKCYILISFISLFYVSIMGIFSPQQVMELVRVSLTNTDAISSIRGVYGGVGFTISCLLLFLFFKKPEWAHGFLILFWGSYALSRILTILMDGKLGDFGANWLLIESLLCVIGLFLLIIKNILTKSDEMIYLMVDQGK</sequence>
<evidence type="ECO:0000313" key="2">
    <source>
        <dbReference type="EMBL" id="SIT02425.1"/>
    </source>
</evidence>
<proteinExistence type="predicted"/>
<dbReference type="Pfam" id="PF14248">
    <property type="entry name" value="DUF4345"/>
    <property type="match status" value="1"/>
</dbReference>
<keyword evidence="1" id="KW-1133">Transmembrane helix</keyword>
<feature type="transmembrane region" description="Helical" evidence="1">
    <location>
        <begin position="80"/>
        <end position="99"/>
    </location>
</feature>
<dbReference type="OrthoDB" id="852460at2"/>
<feature type="transmembrane region" description="Helical" evidence="1">
    <location>
        <begin position="111"/>
        <end position="132"/>
    </location>
</feature>
<keyword evidence="1" id="KW-0812">Transmembrane</keyword>
<protein>
    <recommendedName>
        <fullName evidence="4">DUF4345 domain-containing protein</fullName>
    </recommendedName>
</protein>
<dbReference type="InterPro" id="IPR025597">
    <property type="entry name" value="DUF4345"/>
</dbReference>
<keyword evidence="3" id="KW-1185">Reference proteome</keyword>
<reference evidence="3" key="1">
    <citation type="submission" date="2017-01" db="EMBL/GenBank/DDBJ databases">
        <authorList>
            <person name="Varghese N."/>
            <person name="Submissions S."/>
        </authorList>
    </citation>
    <scope>NUCLEOTIDE SEQUENCE [LARGE SCALE GENOMIC DNA]</scope>
    <source>
        <strain evidence="3">DSM 46698</strain>
    </source>
</reference>
<evidence type="ECO:0000256" key="1">
    <source>
        <dbReference type="SAM" id="Phobius"/>
    </source>
</evidence>
<dbReference type="RefSeq" id="WP_076502147.1">
    <property type="nucleotide sequence ID" value="NZ_FTOP01000012.1"/>
</dbReference>
<accession>A0A1N7NVL5</accession>
<dbReference type="Proteomes" id="UP000186026">
    <property type="component" value="Unassembled WGS sequence"/>
</dbReference>
<evidence type="ECO:0008006" key="4">
    <source>
        <dbReference type="Google" id="ProtNLM"/>
    </source>
</evidence>
<evidence type="ECO:0000313" key="3">
    <source>
        <dbReference type="Proteomes" id="UP000186026"/>
    </source>
</evidence>
<organism evidence="2 3">
    <name type="scientific">Belliella pelovolcani</name>
    <dbReference type="NCBI Taxonomy" id="529505"/>
    <lineage>
        <taxon>Bacteria</taxon>
        <taxon>Pseudomonadati</taxon>
        <taxon>Bacteroidota</taxon>
        <taxon>Cytophagia</taxon>
        <taxon>Cytophagales</taxon>
        <taxon>Cyclobacteriaceae</taxon>
        <taxon>Belliella</taxon>
    </lineage>
</organism>
<dbReference type="EMBL" id="FTOP01000012">
    <property type="protein sequence ID" value="SIT02425.1"/>
    <property type="molecule type" value="Genomic_DNA"/>
</dbReference>
<name>A0A1N7NVL5_9BACT</name>
<feature type="transmembrane region" description="Helical" evidence="1">
    <location>
        <begin position="52"/>
        <end position="73"/>
    </location>
</feature>